<protein>
    <submittedName>
        <fullName evidence="5">LacI family transcriptional regulator</fullName>
    </submittedName>
</protein>
<feature type="domain" description="HTH lacI-type" evidence="4">
    <location>
        <begin position="4"/>
        <end position="58"/>
    </location>
</feature>
<keyword evidence="3" id="KW-0804">Transcription</keyword>
<accession>A0A8J3J6C6</accession>
<proteinExistence type="predicted"/>
<comment type="caution">
    <text evidence="5">The sequence shown here is derived from an EMBL/GenBank/DDBJ whole genome shotgun (WGS) entry which is preliminary data.</text>
</comment>
<dbReference type="InterPro" id="IPR000843">
    <property type="entry name" value="HTH_LacI"/>
</dbReference>
<evidence type="ECO:0000313" key="5">
    <source>
        <dbReference type="EMBL" id="GID12436.1"/>
    </source>
</evidence>
<dbReference type="AlphaFoldDB" id="A0A8J3J6C6"/>
<keyword evidence="1" id="KW-0805">Transcription regulation</keyword>
<dbReference type="Pfam" id="PF00356">
    <property type="entry name" value="LacI"/>
    <property type="match status" value="1"/>
</dbReference>
<dbReference type="Proteomes" id="UP000612808">
    <property type="component" value="Unassembled WGS sequence"/>
</dbReference>
<dbReference type="RefSeq" id="WP_203658417.1">
    <property type="nucleotide sequence ID" value="NZ_BAAAZM010000013.1"/>
</dbReference>
<evidence type="ECO:0000313" key="6">
    <source>
        <dbReference type="Proteomes" id="UP000612808"/>
    </source>
</evidence>
<dbReference type="InterPro" id="IPR010982">
    <property type="entry name" value="Lambda_DNA-bd_dom_sf"/>
</dbReference>
<organism evidence="5 6">
    <name type="scientific">Actinocatenispora rupis</name>
    <dbReference type="NCBI Taxonomy" id="519421"/>
    <lineage>
        <taxon>Bacteria</taxon>
        <taxon>Bacillati</taxon>
        <taxon>Actinomycetota</taxon>
        <taxon>Actinomycetes</taxon>
        <taxon>Micromonosporales</taxon>
        <taxon>Micromonosporaceae</taxon>
        <taxon>Actinocatenispora</taxon>
    </lineage>
</organism>
<dbReference type="Gene3D" id="3.40.50.2300">
    <property type="match status" value="2"/>
</dbReference>
<evidence type="ECO:0000256" key="2">
    <source>
        <dbReference type="ARBA" id="ARBA00023125"/>
    </source>
</evidence>
<dbReference type="SUPFAM" id="SSF47413">
    <property type="entry name" value="lambda repressor-like DNA-binding domains"/>
    <property type="match status" value="1"/>
</dbReference>
<keyword evidence="2" id="KW-0238">DNA-binding</keyword>
<dbReference type="Pfam" id="PF13377">
    <property type="entry name" value="Peripla_BP_3"/>
    <property type="match status" value="1"/>
</dbReference>
<dbReference type="CDD" id="cd01392">
    <property type="entry name" value="HTH_LacI"/>
    <property type="match status" value="1"/>
</dbReference>
<dbReference type="CDD" id="cd06267">
    <property type="entry name" value="PBP1_LacI_sugar_binding-like"/>
    <property type="match status" value="1"/>
</dbReference>
<dbReference type="PROSITE" id="PS50932">
    <property type="entry name" value="HTH_LACI_2"/>
    <property type="match status" value="1"/>
</dbReference>
<dbReference type="InterPro" id="IPR028082">
    <property type="entry name" value="Peripla_BP_I"/>
</dbReference>
<dbReference type="GO" id="GO:0000976">
    <property type="term" value="F:transcription cis-regulatory region binding"/>
    <property type="evidence" value="ECO:0007669"/>
    <property type="project" value="TreeGrafter"/>
</dbReference>
<dbReference type="EMBL" id="BOMB01000019">
    <property type="protein sequence ID" value="GID12436.1"/>
    <property type="molecule type" value="Genomic_DNA"/>
</dbReference>
<dbReference type="SMART" id="SM00354">
    <property type="entry name" value="HTH_LACI"/>
    <property type="match status" value="1"/>
</dbReference>
<evidence type="ECO:0000256" key="3">
    <source>
        <dbReference type="ARBA" id="ARBA00023163"/>
    </source>
</evidence>
<gene>
    <name evidence="5" type="primary">lacI_4</name>
    <name evidence="5" type="ORF">Aru02nite_33250</name>
</gene>
<name>A0A8J3J6C6_9ACTN</name>
<dbReference type="SUPFAM" id="SSF53822">
    <property type="entry name" value="Periplasmic binding protein-like I"/>
    <property type="match status" value="1"/>
</dbReference>
<keyword evidence="6" id="KW-1185">Reference proteome</keyword>
<dbReference type="InterPro" id="IPR046335">
    <property type="entry name" value="LacI/GalR-like_sensor"/>
</dbReference>
<dbReference type="PANTHER" id="PTHR30146">
    <property type="entry name" value="LACI-RELATED TRANSCRIPTIONAL REPRESSOR"/>
    <property type="match status" value="1"/>
</dbReference>
<evidence type="ECO:0000256" key="1">
    <source>
        <dbReference type="ARBA" id="ARBA00023015"/>
    </source>
</evidence>
<evidence type="ECO:0000259" key="4">
    <source>
        <dbReference type="PROSITE" id="PS50932"/>
    </source>
</evidence>
<dbReference type="Gene3D" id="1.10.260.40">
    <property type="entry name" value="lambda repressor-like DNA-binding domains"/>
    <property type="match status" value="1"/>
</dbReference>
<dbReference type="GO" id="GO:0003700">
    <property type="term" value="F:DNA-binding transcription factor activity"/>
    <property type="evidence" value="ECO:0007669"/>
    <property type="project" value="TreeGrafter"/>
</dbReference>
<sequence>MARVTIAQVAAAAGVSKASASRALNDHPDVGAATVERVRAAADRLGYVPSASAVRLARGSQRTIGMLVPSLAWPWMLEVLGGIATEAEAQGYALVLQTLLRGDQSLASFVRQVESSAIDGVVAIEPPGGLAELRDLHVRRGFPVVMIDDRVSRPDYPSVATTNERGAYEVAAHLADVGAQRIGVITGPADFTFCAERDRGWRRALAERDLTLREDLVLRTDMSEPEAYQATGELLSRCAGLDTILAVGDMVALGALRMLRDKGVRVPDDVRVAGFDDIPAAALAVPPLTTVRQPMYRMGEAAARLLVDLIGGADPPTGPRIIPTELVIRESSTR</sequence>
<reference evidence="5" key="1">
    <citation type="submission" date="2021-01" db="EMBL/GenBank/DDBJ databases">
        <title>Whole genome shotgun sequence of Actinocatenispora rupis NBRC 107355.</title>
        <authorList>
            <person name="Komaki H."/>
            <person name="Tamura T."/>
        </authorList>
    </citation>
    <scope>NUCLEOTIDE SEQUENCE</scope>
    <source>
        <strain evidence="5">NBRC 107355</strain>
    </source>
</reference>
<dbReference type="PANTHER" id="PTHR30146:SF153">
    <property type="entry name" value="LACTOSE OPERON REPRESSOR"/>
    <property type="match status" value="1"/>
</dbReference>